<gene>
    <name evidence="1" type="ORF">CWI38_1707p0010</name>
</gene>
<evidence type="ECO:0000313" key="2">
    <source>
        <dbReference type="Proteomes" id="UP000292282"/>
    </source>
</evidence>
<evidence type="ECO:0000313" key="1">
    <source>
        <dbReference type="EMBL" id="TBU10515.1"/>
    </source>
</evidence>
<reference evidence="1 2" key="1">
    <citation type="submission" date="2017-12" db="EMBL/GenBank/DDBJ databases">
        <authorList>
            <person name="Pombert J.-F."/>
            <person name="Haag K.L."/>
            <person name="Ebert D."/>
        </authorList>
    </citation>
    <scope>NUCLEOTIDE SEQUENCE [LARGE SCALE GENOMIC DNA]</scope>
    <source>
        <strain evidence="1">IL-G-3</strain>
    </source>
</reference>
<organism evidence="1 2">
    <name type="scientific">Hamiltosporidium tvaerminnensis</name>
    <dbReference type="NCBI Taxonomy" id="1176355"/>
    <lineage>
        <taxon>Eukaryota</taxon>
        <taxon>Fungi</taxon>
        <taxon>Fungi incertae sedis</taxon>
        <taxon>Microsporidia</taxon>
        <taxon>Dubosqiidae</taxon>
        <taxon>Hamiltosporidium</taxon>
    </lineage>
</organism>
<dbReference type="VEuPathDB" id="MicrosporidiaDB:CWI38_1707p0010"/>
<dbReference type="AlphaFoldDB" id="A0A4Q9LSJ1"/>
<evidence type="ECO:0008006" key="3">
    <source>
        <dbReference type="Google" id="ProtNLM"/>
    </source>
</evidence>
<keyword evidence="2" id="KW-1185">Reference proteome</keyword>
<dbReference type="Proteomes" id="UP000292282">
    <property type="component" value="Unassembled WGS sequence"/>
</dbReference>
<proteinExistence type="predicted"/>
<dbReference type="EMBL" id="PITK01001707">
    <property type="protein sequence ID" value="TBU10515.1"/>
    <property type="molecule type" value="Genomic_DNA"/>
</dbReference>
<sequence length="126" mass="14715">MSLLHCNLILNDLNIIKNFEVLEDLNLTGCKFSNFGFFRLGSDCAFLNSLKILNLSDVEINIIDLSYLRNFKNLIELSLKIHGSNLLTEKDCLIYLFSLKLLSKSKIKLQININILYKYYMKELRF</sequence>
<protein>
    <recommendedName>
        <fullName evidence="3">Leucine-rich repeat-containing protein</fullName>
    </recommendedName>
</protein>
<comment type="caution">
    <text evidence="1">The sequence shown here is derived from an EMBL/GenBank/DDBJ whole genome shotgun (WGS) entry which is preliminary data.</text>
</comment>
<dbReference type="Gene3D" id="3.80.10.10">
    <property type="entry name" value="Ribonuclease Inhibitor"/>
    <property type="match status" value="1"/>
</dbReference>
<accession>A0A4Q9LSJ1</accession>
<name>A0A4Q9LSJ1_9MICR</name>
<dbReference type="InterPro" id="IPR032675">
    <property type="entry name" value="LRR_dom_sf"/>
</dbReference>
<dbReference type="SUPFAM" id="SSF52047">
    <property type="entry name" value="RNI-like"/>
    <property type="match status" value="1"/>
</dbReference>